<dbReference type="GO" id="GO:0004392">
    <property type="term" value="F:heme oxygenase (decyclizing) activity"/>
    <property type="evidence" value="ECO:0007669"/>
    <property type="project" value="InterPro"/>
</dbReference>
<feature type="binding site" evidence="4">
    <location>
        <position position="10"/>
    </location>
    <ligand>
        <name>heme b</name>
        <dbReference type="ChEBI" id="CHEBI:60344"/>
    </ligand>
</feature>
<accession>A0AA88ZMH9</accession>
<protein>
    <submittedName>
        <fullName evidence="6">Heme oxygenase</fullName>
    </submittedName>
</protein>
<feature type="binding site" evidence="4">
    <location>
        <position position="124"/>
    </location>
    <ligand>
        <name>heme b</name>
        <dbReference type="ChEBI" id="CHEBI:60344"/>
    </ligand>
</feature>
<dbReference type="EMBL" id="JDRX01000009">
    <property type="protein sequence ID" value="KGN02392.1"/>
    <property type="molecule type" value="Genomic_DNA"/>
</dbReference>
<keyword evidence="3 5" id="KW-0408">Iron</keyword>
<dbReference type="InterPro" id="IPR002051">
    <property type="entry name" value="Haem_Oase"/>
</dbReference>
<evidence type="ECO:0000256" key="1">
    <source>
        <dbReference type="ARBA" id="ARBA00022617"/>
    </source>
</evidence>
<name>A0AA88ZMH9_CLONO</name>
<evidence type="ECO:0000256" key="4">
    <source>
        <dbReference type="PIRSR" id="PIRSR000343-1"/>
    </source>
</evidence>
<keyword evidence="1 4" id="KW-0349">Heme</keyword>
<evidence type="ECO:0000313" key="6">
    <source>
        <dbReference type="EMBL" id="KGN02392.1"/>
    </source>
</evidence>
<dbReference type="GO" id="GO:0020037">
    <property type="term" value="F:heme binding"/>
    <property type="evidence" value="ECO:0007669"/>
    <property type="project" value="TreeGrafter"/>
</dbReference>
<evidence type="ECO:0000256" key="2">
    <source>
        <dbReference type="ARBA" id="ARBA00022723"/>
    </source>
</evidence>
<dbReference type="PANTHER" id="PTHR10720">
    <property type="entry name" value="HEME OXYGENASE"/>
    <property type="match status" value="1"/>
</dbReference>
<dbReference type="CDD" id="cd19165">
    <property type="entry name" value="HemeO"/>
    <property type="match status" value="1"/>
</dbReference>
<dbReference type="Proteomes" id="UP000030016">
    <property type="component" value="Unassembled WGS sequence"/>
</dbReference>
<dbReference type="Pfam" id="PF01126">
    <property type="entry name" value="Heme_oxygenase"/>
    <property type="match status" value="1"/>
</dbReference>
<dbReference type="GO" id="GO:0042167">
    <property type="term" value="P:heme catabolic process"/>
    <property type="evidence" value="ECO:0007669"/>
    <property type="project" value="TreeGrafter"/>
</dbReference>
<dbReference type="GO" id="GO:0006788">
    <property type="term" value="P:heme oxidation"/>
    <property type="evidence" value="ECO:0007669"/>
    <property type="project" value="InterPro"/>
</dbReference>
<dbReference type="InterPro" id="IPR016084">
    <property type="entry name" value="Haem_Oase-like_multi-hlx"/>
</dbReference>
<dbReference type="PIRSF" id="PIRSF000343">
    <property type="entry name" value="Haem_Oase"/>
    <property type="match status" value="1"/>
</dbReference>
<sequence length="213" mass="25213">MINEFMKKIRFESESLHDMAEHTGFINRLIEGNASKETYGKYIYNLYHVYKAIEDNLEKNKSNENVANFALPDIYRSEEILKDVKSILGEDYKKVPLLMSTKVFVNRINSIGNSDPELLIAHAYTRYLADLFGGRTILEIIKKHYKLEDESLNYYVFPQIKDFRQFVMQYHDKLNALNLSESMQEKFLNEISMSYIYNISISNELEFLEYHKK</sequence>
<feature type="binding site" description="axial binding residue" evidence="5">
    <location>
        <position position="17"/>
    </location>
    <ligand>
        <name>heme b</name>
        <dbReference type="ChEBI" id="CHEBI:60344"/>
    </ligand>
    <ligandPart>
        <name>Fe</name>
        <dbReference type="ChEBI" id="CHEBI:18248"/>
    </ligandPart>
</feature>
<dbReference type="PANTHER" id="PTHR10720:SF0">
    <property type="entry name" value="HEME OXYGENASE"/>
    <property type="match status" value="1"/>
</dbReference>
<dbReference type="SUPFAM" id="SSF48613">
    <property type="entry name" value="Heme oxygenase-like"/>
    <property type="match status" value="1"/>
</dbReference>
<evidence type="ECO:0000256" key="3">
    <source>
        <dbReference type="ARBA" id="ARBA00023004"/>
    </source>
</evidence>
<dbReference type="AlphaFoldDB" id="A0AA88ZMH9"/>
<evidence type="ECO:0000313" key="7">
    <source>
        <dbReference type="Proteomes" id="UP000030016"/>
    </source>
</evidence>
<reference evidence="6 7" key="1">
    <citation type="submission" date="2014-01" db="EMBL/GenBank/DDBJ databases">
        <title>Plasmidome dynamics in the species complex Clostridium novyi sensu lato converts strains of independent lineages into distinctly different pathogens.</title>
        <authorList>
            <person name="Skarin H."/>
            <person name="Segerman B."/>
        </authorList>
    </citation>
    <scope>NUCLEOTIDE SEQUENCE [LARGE SCALE GENOMIC DNA]</scope>
    <source>
        <strain evidence="6 7">4570</strain>
    </source>
</reference>
<keyword evidence="2 5" id="KW-0479">Metal-binding</keyword>
<gene>
    <name evidence="6" type="ORF">Z969_05570</name>
</gene>
<proteinExistence type="predicted"/>
<dbReference type="GO" id="GO:0046872">
    <property type="term" value="F:metal ion binding"/>
    <property type="evidence" value="ECO:0007669"/>
    <property type="project" value="UniProtKB-KW"/>
</dbReference>
<dbReference type="InterPro" id="IPR016053">
    <property type="entry name" value="Haem_Oase-like"/>
</dbReference>
<organism evidence="6 7">
    <name type="scientific">Clostridium novyi A str. 4570</name>
    <dbReference type="NCBI Taxonomy" id="1444290"/>
    <lineage>
        <taxon>Bacteria</taxon>
        <taxon>Bacillati</taxon>
        <taxon>Bacillota</taxon>
        <taxon>Clostridia</taxon>
        <taxon>Eubacteriales</taxon>
        <taxon>Clostridiaceae</taxon>
        <taxon>Clostridium</taxon>
    </lineage>
</organism>
<comment type="caution">
    <text evidence="6">The sequence shown here is derived from an EMBL/GenBank/DDBJ whole genome shotgun (WGS) entry which is preliminary data.</text>
</comment>
<dbReference type="GO" id="GO:0006979">
    <property type="term" value="P:response to oxidative stress"/>
    <property type="evidence" value="ECO:0007669"/>
    <property type="project" value="TreeGrafter"/>
</dbReference>
<dbReference type="RefSeq" id="WP_039249587.1">
    <property type="nucleotide sequence ID" value="NZ_JDRX01000009.1"/>
</dbReference>
<dbReference type="PRINTS" id="PR00088">
    <property type="entry name" value="HAEMOXYGNASE"/>
</dbReference>
<evidence type="ECO:0000256" key="5">
    <source>
        <dbReference type="PIRSR" id="PIRSR000343-2"/>
    </source>
</evidence>
<dbReference type="Gene3D" id="1.20.910.10">
    <property type="entry name" value="Heme oxygenase-like"/>
    <property type="match status" value="1"/>
</dbReference>